<evidence type="ECO:0000313" key="1">
    <source>
        <dbReference type="EMBL" id="KAJ8119919.1"/>
    </source>
</evidence>
<reference evidence="1" key="1">
    <citation type="submission" date="2022-11" db="EMBL/GenBank/DDBJ databases">
        <title>Genome Sequence of Nemania bipapillata.</title>
        <authorList>
            <person name="Buettner E."/>
        </authorList>
    </citation>
    <scope>NUCLEOTIDE SEQUENCE</scope>
    <source>
        <strain evidence="1">CP14</strain>
    </source>
</reference>
<protein>
    <submittedName>
        <fullName evidence="1">Uncharacterized protein</fullName>
    </submittedName>
</protein>
<evidence type="ECO:0000313" key="2">
    <source>
        <dbReference type="Proteomes" id="UP001153334"/>
    </source>
</evidence>
<proteinExistence type="predicted"/>
<comment type="caution">
    <text evidence="1">The sequence shown here is derived from an EMBL/GenBank/DDBJ whole genome shotgun (WGS) entry which is preliminary data.</text>
</comment>
<name>A0ACC2IXT5_9PEZI</name>
<dbReference type="EMBL" id="JAPESX010000739">
    <property type="protein sequence ID" value="KAJ8119919.1"/>
    <property type="molecule type" value="Genomic_DNA"/>
</dbReference>
<keyword evidence="2" id="KW-1185">Reference proteome</keyword>
<sequence>MNTKLELHHQKRKIERHDDGPVDGQGNDAKPNMIENPLAEDMKLDNFGDRLGMISSGKRTDIDVECTLDAHNGPKVGPSVLEDATGHRTHDDQESNYQLSEDNPILNLPQPNRRKSGPIPHQTDSRAVSPPLSERTAVISTAQLPTRQAEAFIGLLNAILRFLVAFSMQESSPFKASLDRVQDQESDGGFLPDSCETTTDTDGLDRRSTPDQSGTPDALCTASSDLAPAPMADQKPISKDEEWEPCRFRISNMVMRLIQWKNEFSEDSLPSFLSGTSTVVTVVERAVKSQLLRIGKRLSNSKEAQLGSQIPDDMSLSTSGNKIISTAESIRATNQQIDELSRDISSLIDIGAPNLVKKPSPRPRARPLRKRVGKMPVFDPLKPSPPEPSHIRSPPFPNPEDTVWNTSISRKKRVRRAEDTRHWTSTQKNLQWLQRRWRRMRPSPEIESQLKCDKPVQLTLLISSDPTAFQPDKFQSALASFEQSQRERTDSLKELADLFSTFQVQLVDNQLCTNIVETFRDAVPKVHHKLVVEESGTPSPLLPPIESIDFTLAILENLPHWVLYTNFPDGKKAARVLASSVQTVLLDEFWESCTTLLCQLRDPPRSLNRNTGFILSRQRYVQALLLQRLESLNSLRVSCALASAWDILLPKMPCHTLHFSKSGGAIQPADASITAARFDIAYAAGRQARVRTRAFDKPNGCGRKLNKRPWYKA</sequence>
<accession>A0ACC2IXT5</accession>
<dbReference type="Proteomes" id="UP001153334">
    <property type="component" value="Unassembled WGS sequence"/>
</dbReference>
<organism evidence="1 2">
    <name type="scientific">Nemania bipapillata</name>
    <dbReference type="NCBI Taxonomy" id="110536"/>
    <lineage>
        <taxon>Eukaryota</taxon>
        <taxon>Fungi</taxon>
        <taxon>Dikarya</taxon>
        <taxon>Ascomycota</taxon>
        <taxon>Pezizomycotina</taxon>
        <taxon>Sordariomycetes</taxon>
        <taxon>Xylariomycetidae</taxon>
        <taxon>Xylariales</taxon>
        <taxon>Xylariaceae</taxon>
        <taxon>Nemania</taxon>
    </lineage>
</organism>
<gene>
    <name evidence="1" type="ORF">ONZ43_g3240</name>
</gene>